<organism evidence="8 9">
    <name type="scientific">Candidatus Zambryskibacteria bacterium RIFCSPLOWO2_01_FULL_43_17</name>
    <dbReference type="NCBI Taxonomy" id="1802760"/>
    <lineage>
        <taxon>Bacteria</taxon>
        <taxon>Candidatus Zambryskiibacteriota</taxon>
    </lineage>
</organism>
<evidence type="ECO:0000313" key="8">
    <source>
        <dbReference type="EMBL" id="OHB04592.1"/>
    </source>
</evidence>
<dbReference type="Proteomes" id="UP000179283">
    <property type="component" value="Unassembled WGS sequence"/>
</dbReference>
<sequence length="188" mass="20915">MPEYIIYFASIVIFGDAALIALLYFAIAGNIGLWDVIVTGILATIFTDLLWYTIGYWFPAGKIFGKLKIPTIKEKYSIFSDFFAKHSLKALFYSKFIVGLRTPVRALYGAKKLGLWPFIVVNALVGALWIVIIAILAKALKSSLPDLENTLQEIILAMSSLAIATVIIYFIARKIITKKLSLNTEDSV</sequence>
<feature type="transmembrane region" description="Helical" evidence="6">
    <location>
        <begin position="33"/>
        <end position="58"/>
    </location>
</feature>
<comment type="subcellular location">
    <subcellularLocation>
        <location evidence="1">Cell membrane</location>
        <topology evidence="1">Multi-pass membrane protein</topology>
    </subcellularLocation>
</comment>
<keyword evidence="5 6" id="KW-0472">Membrane</keyword>
<evidence type="ECO:0000313" key="9">
    <source>
        <dbReference type="Proteomes" id="UP000179283"/>
    </source>
</evidence>
<keyword evidence="3 6" id="KW-0812">Transmembrane</keyword>
<keyword evidence="2" id="KW-1003">Cell membrane</keyword>
<proteinExistence type="predicted"/>
<evidence type="ECO:0000256" key="1">
    <source>
        <dbReference type="ARBA" id="ARBA00004651"/>
    </source>
</evidence>
<name>A0A1G2U6L1_9BACT</name>
<comment type="caution">
    <text evidence="8">The sequence shown here is derived from an EMBL/GenBank/DDBJ whole genome shotgun (WGS) entry which is preliminary data.</text>
</comment>
<protein>
    <recommendedName>
        <fullName evidence="7">VTT domain-containing protein</fullName>
    </recommendedName>
</protein>
<feature type="domain" description="VTT" evidence="7">
    <location>
        <begin position="22"/>
        <end position="135"/>
    </location>
</feature>
<dbReference type="EMBL" id="MHWD01000008">
    <property type="protein sequence ID" value="OHB04592.1"/>
    <property type="molecule type" value="Genomic_DNA"/>
</dbReference>
<evidence type="ECO:0000256" key="2">
    <source>
        <dbReference type="ARBA" id="ARBA00022475"/>
    </source>
</evidence>
<feature type="transmembrane region" description="Helical" evidence="6">
    <location>
        <begin position="151"/>
        <end position="172"/>
    </location>
</feature>
<gene>
    <name evidence="8" type="ORF">A2920_01470</name>
</gene>
<feature type="transmembrane region" description="Helical" evidence="6">
    <location>
        <begin position="5"/>
        <end position="27"/>
    </location>
</feature>
<dbReference type="Pfam" id="PF09335">
    <property type="entry name" value="VTT_dom"/>
    <property type="match status" value="1"/>
</dbReference>
<dbReference type="PANTHER" id="PTHR42709">
    <property type="entry name" value="ALKALINE PHOSPHATASE LIKE PROTEIN"/>
    <property type="match status" value="1"/>
</dbReference>
<accession>A0A1G2U6L1</accession>
<evidence type="ECO:0000256" key="3">
    <source>
        <dbReference type="ARBA" id="ARBA00022692"/>
    </source>
</evidence>
<dbReference type="PANTHER" id="PTHR42709:SF6">
    <property type="entry name" value="UNDECAPRENYL PHOSPHATE TRANSPORTER A"/>
    <property type="match status" value="1"/>
</dbReference>
<evidence type="ECO:0000259" key="7">
    <source>
        <dbReference type="Pfam" id="PF09335"/>
    </source>
</evidence>
<dbReference type="InterPro" id="IPR032816">
    <property type="entry name" value="VTT_dom"/>
</dbReference>
<dbReference type="GO" id="GO:0005886">
    <property type="term" value="C:plasma membrane"/>
    <property type="evidence" value="ECO:0007669"/>
    <property type="project" value="UniProtKB-SubCell"/>
</dbReference>
<dbReference type="AlphaFoldDB" id="A0A1G2U6L1"/>
<dbReference type="InterPro" id="IPR051311">
    <property type="entry name" value="DedA_domain"/>
</dbReference>
<reference evidence="8 9" key="1">
    <citation type="journal article" date="2016" name="Nat. Commun.">
        <title>Thousands of microbial genomes shed light on interconnected biogeochemical processes in an aquifer system.</title>
        <authorList>
            <person name="Anantharaman K."/>
            <person name="Brown C.T."/>
            <person name="Hug L.A."/>
            <person name="Sharon I."/>
            <person name="Castelle C.J."/>
            <person name="Probst A.J."/>
            <person name="Thomas B.C."/>
            <person name="Singh A."/>
            <person name="Wilkins M.J."/>
            <person name="Karaoz U."/>
            <person name="Brodie E.L."/>
            <person name="Williams K.H."/>
            <person name="Hubbard S.S."/>
            <person name="Banfield J.F."/>
        </authorList>
    </citation>
    <scope>NUCLEOTIDE SEQUENCE [LARGE SCALE GENOMIC DNA]</scope>
</reference>
<evidence type="ECO:0000256" key="6">
    <source>
        <dbReference type="SAM" id="Phobius"/>
    </source>
</evidence>
<feature type="transmembrane region" description="Helical" evidence="6">
    <location>
        <begin position="115"/>
        <end position="139"/>
    </location>
</feature>
<evidence type="ECO:0000256" key="4">
    <source>
        <dbReference type="ARBA" id="ARBA00022989"/>
    </source>
</evidence>
<keyword evidence="4 6" id="KW-1133">Transmembrane helix</keyword>
<evidence type="ECO:0000256" key="5">
    <source>
        <dbReference type="ARBA" id="ARBA00023136"/>
    </source>
</evidence>